<keyword evidence="3" id="KW-1185">Reference proteome</keyword>
<comment type="caution">
    <text evidence="2">The sequence shown here is derived from an EMBL/GenBank/DDBJ whole genome shotgun (WGS) entry which is preliminary data.</text>
</comment>
<organism evidence="2 3">
    <name type="scientific">Mycena alexandri</name>
    <dbReference type="NCBI Taxonomy" id="1745969"/>
    <lineage>
        <taxon>Eukaryota</taxon>
        <taxon>Fungi</taxon>
        <taxon>Dikarya</taxon>
        <taxon>Basidiomycota</taxon>
        <taxon>Agaricomycotina</taxon>
        <taxon>Agaricomycetes</taxon>
        <taxon>Agaricomycetidae</taxon>
        <taxon>Agaricales</taxon>
        <taxon>Marasmiineae</taxon>
        <taxon>Mycenaceae</taxon>
        <taxon>Mycena</taxon>
    </lineage>
</organism>
<evidence type="ECO:0000313" key="3">
    <source>
        <dbReference type="Proteomes" id="UP001218188"/>
    </source>
</evidence>
<evidence type="ECO:0000313" key="2">
    <source>
        <dbReference type="EMBL" id="KAJ7029038.1"/>
    </source>
</evidence>
<accession>A0AAD6SK31</accession>
<gene>
    <name evidence="2" type="ORF">C8F04DRAFT_1188139</name>
</gene>
<feature type="region of interest" description="Disordered" evidence="1">
    <location>
        <begin position="176"/>
        <end position="195"/>
    </location>
</feature>
<dbReference type="Proteomes" id="UP001218188">
    <property type="component" value="Unassembled WGS sequence"/>
</dbReference>
<evidence type="ECO:0000256" key="1">
    <source>
        <dbReference type="SAM" id="MobiDB-lite"/>
    </source>
</evidence>
<dbReference type="AlphaFoldDB" id="A0AAD6SK31"/>
<feature type="region of interest" description="Disordered" evidence="1">
    <location>
        <begin position="105"/>
        <end position="138"/>
    </location>
</feature>
<sequence>MSFPNDEHEGAVTAAFLTYGVSSTTINYGLPLVKQQQMLDMYCQRYFKAQTRLIRAKFPAYLRHQRPLPNLATYDLCCEYYCEVYTMQTASSAALYTEADECASSDSECDSQSDVSSMPPLEPSTLPPSPGLDPEGYPAAFHAATAAAKASHEPSVDPPALILDAQPVAATDVLSAPKPVGERGESYDNTTVANNNTPAVPNKYIPVAEVAEDLEGEFPGVKFTTAERIERVWSLLNEVNRPQFNSAGTGRRTYDYDPPHRLKIHTPTGVLFVNCRCSNGKHMCFERRQAYAFPDGHGNIVVKKSKCLLLEHLSIGGFRETSWIWP</sequence>
<proteinExistence type="predicted"/>
<dbReference type="EMBL" id="JARJCM010000106">
    <property type="protein sequence ID" value="KAJ7029038.1"/>
    <property type="molecule type" value="Genomic_DNA"/>
</dbReference>
<name>A0AAD6SK31_9AGAR</name>
<protein>
    <submittedName>
        <fullName evidence="2">Uncharacterized protein</fullName>
    </submittedName>
</protein>
<reference evidence="2" key="1">
    <citation type="submission" date="2023-03" db="EMBL/GenBank/DDBJ databases">
        <title>Massive genome expansion in bonnet fungi (Mycena s.s.) driven by repeated elements and novel gene families across ecological guilds.</title>
        <authorList>
            <consortium name="Lawrence Berkeley National Laboratory"/>
            <person name="Harder C.B."/>
            <person name="Miyauchi S."/>
            <person name="Viragh M."/>
            <person name="Kuo A."/>
            <person name="Thoen E."/>
            <person name="Andreopoulos B."/>
            <person name="Lu D."/>
            <person name="Skrede I."/>
            <person name="Drula E."/>
            <person name="Henrissat B."/>
            <person name="Morin E."/>
            <person name="Kohler A."/>
            <person name="Barry K."/>
            <person name="LaButti K."/>
            <person name="Morin E."/>
            <person name="Salamov A."/>
            <person name="Lipzen A."/>
            <person name="Mereny Z."/>
            <person name="Hegedus B."/>
            <person name="Baldrian P."/>
            <person name="Stursova M."/>
            <person name="Weitz H."/>
            <person name="Taylor A."/>
            <person name="Grigoriev I.V."/>
            <person name="Nagy L.G."/>
            <person name="Martin F."/>
            <person name="Kauserud H."/>
        </authorList>
    </citation>
    <scope>NUCLEOTIDE SEQUENCE</scope>
    <source>
        <strain evidence="2">CBHHK200</strain>
    </source>
</reference>
<feature type="compositionally biased region" description="Pro residues" evidence="1">
    <location>
        <begin position="120"/>
        <end position="131"/>
    </location>
</feature>